<protein>
    <submittedName>
        <fullName evidence="3">Cysteine-rich secretory protein family protein</fullName>
    </submittedName>
</protein>
<dbReference type="InterPro" id="IPR014044">
    <property type="entry name" value="CAP_dom"/>
</dbReference>
<dbReference type="AlphaFoldDB" id="A0A2M8W580"/>
<sequence length="169" mass="17417">MKRVLSIAALGLAAACGGAGGSTSNASDTIAIEDLPQIAVSEAPSTTFTSMLNGVRSDAGVGSVSYNAQLGTAARRHANDMHANEFFSHTGSDGSTIGERVNDAGYAFSWVGENIAKGQANEAAALASWQSSTTGHKENNEMARAEHFALAKAGTGENQYWVLVLADPL</sequence>
<feature type="domain" description="SCP" evidence="2">
    <location>
        <begin position="50"/>
        <end position="163"/>
    </location>
</feature>
<comment type="caution">
    <text evidence="3">The sequence shown here is derived from an EMBL/GenBank/DDBJ whole genome shotgun (WGS) entry which is preliminary data.</text>
</comment>
<dbReference type="RefSeq" id="WP_100368408.1">
    <property type="nucleotide sequence ID" value="NZ_PGTY01000002.1"/>
</dbReference>
<organism evidence="3 4">
    <name type="scientific">Yoonia maricola</name>
    <dbReference type="NCBI Taxonomy" id="420999"/>
    <lineage>
        <taxon>Bacteria</taxon>
        <taxon>Pseudomonadati</taxon>
        <taxon>Pseudomonadota</taxon>
        <taxon>Alphaproteobacteria</taxon>
        <taxon>Rhodobacterales</taxon>
        <taxon>Paracoccaceae</taxon>
        <taxon>Yoonia</taxon>
    </lineage>
</organism>
<dbReference type="InterPro" id="IPR035940">
    <property type="entry name" value="CAP_sf"/>
</dbReference>
<dbReference type="PROSITE" id="PS51257">
    <property type="entry name" value="PROKAR_LIPOPROTEIN"/>
    <property type="match status" value="1"/>
</dbReference>
<evidence type="ECO:0000256" key="1">
    <source>
        <dbReference type="SAM" id="SignalP"/>
    </source>
</evidence>
<dbReference type="OrthoDB" id="9811255at2"/>
<gene>
    <name evidence="3" type="ORF">BC777_2441</name>
</gene>
<feature type="chain" id="PRO_5014792796" evidence="1">
    <location>
        <begin position="27"/>
        <end position="169"/>
    </location>
</feature>
<evidence type="ECO:0000313" key="4">
    <source>
        <dbReference type="Proteomes" id="UP000228531"/>
    </source>
</evidence>
<dbReference type="CDD" id="cd05379">
    <property type="entry name" value="CAP_bacterial"/>
    <property type="match status" value="1"/>
</dbReference>
<feature type="signal peptide" evidence="1">
    <location>
        <begin position="1"/>
        <end position="26"/>
    </location>
</feature>
<dbReference type="Pfam" id="PF00188">
    <property type="entry name" value="CAP"/>
    <property type="match status" value="1"/>
</dbReference>
<dbReference type="Gene3D" id="3.40.33.10">
    <property type="entry name" value="CAP"/>
    <property type="match status" value="1"/>
</dbReference>
<evidence type="ECO:0000313" key="3">
    <source>
        <dbReference type="EMBL" id="PJI86084.1"/>
    </source>
</evidence>
<dbReference type="Proteomes" id="UP000228531">
    <property type="component" value="Unassembled WGS sequence"/>
</dbReference>
<reference evidence="3 4" key="1">
    <citation type="submission" date="2017-11" db="EMBL/GenBank/DDBJ databases">
        <title>Genomic Encyclopedia of Archaeal and Bacterial Type Strains, Phase II (KMG-II): From Individual Species to Whole Genera.</title>
        <authorList>
            <person name="Goeker M."/>
        </authorList>
    </citation>
    <scope>NUCLEOTIDE SEQUENCE [LARGE SCALE GENOMIC DNA]</scope>
    <source>
        <strain evidence="3 4">DSM 29128</strain>
    </source>
</reference>
<name>A0A2M8W580_9RHOB</name>
<accession>A0A2M8W580</accession>
<keyword evidence="4" id="KW-1185">Reference proteome</keyword>
<keyword evidence="1" id="KW-0732">Signal</keyword>
<proteinExistence type="predicted"/>
<dbReference type="SUPFAM" id="SSF55797">
    <property type="entry name" value="PR-1-like"/>
    <property type="match status" value="1"/>
</dbReference>
<dbReference type="PANTHER" id="PTHR31157">
    <property type="entry name" value="SCP DOMAIN-CONTAINING PROTEIN"/>
    <property type="match status" value="1"/>
</dbReference>
<dbReference type="EMBL" id="PGTY01000002">
    <property type="protein sequence ID" value="PJI86084.1"/>
    <property type="molecule type" value="Genomic_DNA"/>
</dbReference>
<evidence type="ECO:0000259" key="2">
    <source>
        <dbReference type="Pfam" id="PF00188"/>
    </source>
</evidence>
<dbReference type="PANTHER" id="PTHR31157:SF1">
    <property type="entry name" value="SCP DOMAIN-CONTAINING PROTEIN"/>
    <property type="match status" value="1"/>
</dbReference>